<dbReference type="Pfam" id="PF10067">
    <property type="entry name" value="DUF2306"/>
    <property type="match status" value="1"/>
</dbReference>
<name>A0A7W8A944_9ACTN</name>
<keyword evidence="1" id="KW-1133">Transmembrane helix</keyword>
<keyword evidence="1" id="KW-0812">Transmembrane</keyword>
<reference evidence="2 3" key="1">
    <citation type="submission" date="2020-08" db="EMBL/GenBank/DDBJ databases">
        <title>Genomic Encyclopedia of Type Strains, Phase IV (KMG-IV): sequencing the most valuable type-strain genomes for metagenomic binning, comparative biology and taxonomic classification.</title>
        <authorList>
            <person name="Goeker M."/>
        </authorList>
    </citation>
    <scope>NUCLEOTIDE SEQUENCE [LARGE SCALE GENOMIC DNA]</scope>
    <source>
        <strain evidence="2 3">DSM 45385</strain>
    </source>
</reference>
<dbReference type="EMBL" id="JACHIN010000012">
    <property type="protein sequence ID" value="MBB5081917.1"/>
    <property type="molecule type" value="Genomic_DNA"/>
</dbReference>
<organism evidence="2 3">
    <name type="scientific">Nonomuraea endophytica</name>
    <dbReference type="NCBI Taxonomy" id="714136"/>
    <lineage>
        <taxon>Bacteria</taxon>
        <taxon>Bacillati</taxon>
        <taxon>Actinomycetota</taxon>
        <taxon>Actinomycetes</taxon>
        <taxon>Streptosporangiales</taxon>
        <taxon>Streptosporangiaceae</taxon>
        <taxon>Nonomuraea</taxon>
    </lineage>
</organism>
<keyword evidence="3" id="KW-1185">Reference proteome</keyword>
<proteinExistence type="predicted"/>
<feature type="transmembrane region" description="Helical" evidence="1">
    <location>
        <begin position="80"/>
        <end position="102"/>
    </location>
</feature>
<feature type="transmembrane region" description="Helical" evidence="1">
    <location>
        <begin position="147"/>
        <end position="168"/>
    </location>
</feature>
<evidence type="ECO:0000313" key="3">
    <source>
        <dbReference type="Proteomes" id="UP000568380"/>
    </source>
</evidence>
<feature type="transmembrane region" description="Helical" evidence="1">
    <location>
        <begin position="180"/>
        <end position="198"/>
    </location>
</feature>
<gene>
    <name evidence="2" type="ORF">HNR40_007412</name>
</gene>
<dbReference type="AlphaFoldDB" id="A0A7W8A944"/>
<dbReference type="InterPro" id="IPR018750">
    <property type="entry name" value="DUF2306_membrane"/>
</dbReference>
<accession>A0A7W8A944</accession>
<feature type="transmembrane region" description="Helical" evidence="1">
    <location>
        <begin position="114"/>
        <end position="135"/>
    </location>
</feature>
<dbReference type="RefSeq" id="WP_184969693.1">
    <property type="nucleotide sequence ID" value="NZ_JACHIN010000012.1"/>
</dbReference>
<feature type="transmembrane region" description="Helical" evidence="1">
    <location>
        <begin position="48"/>
        <end position="68"/>
    </location>
</feature>
<protein>
    <submittedName>
        <fullName evidence="2">Putative membrane protein</fullName>
    </submittedName>
</protein>
<dbReference type="Proteomes" id="UP000568380">
    <property type="component" value="Unassembled WGS sequence"/>
</dbReference>
<comment type="caution">
    <text evidence="2">The sequence shown here is derived from an EMBL/GenBank/DDBJ whole genome shotgun (WGS) entry which is preliminary data.</text>
</comment>
<evidence type="ECO:0000313" key="2">
    <source>
        <dbReference type="EMBL" id="MBB5081917.1"/>
    </source>
</evidence>
<keyword evidence="1" id="KW-0472">Membrane</keyword>
<evidence type="ECO:0000256" key="1">
    <source>
        <dbReference type="SAM" id="Phobius"/>
    </source>
</evidence>
<sequence length="201" mass="21214">MRSRTIPAALLALSAVPIVAGAIRMTELSVGAAITPDNARFFAAPLPVSLHIAGATVYTVVGAFQFAPGLRRSRPGWHRAAGRVLVPAGLVAALAGMWMTLFSPLPETDGTLLGVFRVIFGTAMAASLALGLLAIRRRDIAAHRAWMMRAYAIGLGAGTQAFTLMPWFLIAGTPGQLPKALLMAAGWLINLAVAEWVIHRP</sequence>